<dbReference type="PANTHER" id="PTHR21148">
    <property type="entry name" value="THIOREDOXIN DOMAIN-CONTAINING PROTEIN 9"/>
    <property type="match status" value="1"/>
</dbReference>
<feature type="region of interest" description="Disordered" evidence="2">
    <location>
        <begin position="183"/>
        <end position="234"/>
    </location>
</feature>
<dbReference type="Pfam" id="PF02114">
    <property type="entry name" value="Phosducin"/>
    <property type="match status" value="1"/>
</dbReference>
<comment type="similarity">
    <text evidence="1">Belongs to the phosducin family.</text>
</comment>
<dbReference type="Gene3D" id="3.40.30.10">
    <property type="entry name" value="Glutaredoxin"/>
    <property type="match status" value="1"/>
</dbReference>
<comment type="caution">
    <text evidence="4">The sequence shown here is derived from an EMBL/GenBank/DDBJ whole genome shotgun (WGS) entry which is preliminary data.</text>
</comment>
<dbReference type="CDD" id="cd02989">
    <property type="entry name" value="Phd_like_TxnDC9"/>
    <property type="match status" value="1"/>
</dbReference>
<feature type="compositionally biased region" description="Acidic residues" evidence="2">
    <location>
        <begin position="189"/>
        <end position="199"/>
    </location>
</feature>
<dbReference type="Proteomes" id="UP001182556">
    <property type="component" value="Unassembled WGS sequence"/>
</dbReference>
<proteinExistence type="inferred from homology"/>
<protein>
    <submittedName>
        <fullName evidence="4">GTPase inhibitor</fullName>
    </submittedName>
</protein>
<accession>A0AAD9FND4</accession>
<evidence type="ECO:0000256" key="2">
    <source>
        <dbReference type="SAM" id="MobiDB-lite"/>
    </source>
</evidence>
<evidence type="ECO:0000313" key="5">
    <source>
        <dbReference type="Proteomes" id="UP001182556"/>
    </source>
</evidence>
<gene>
    <name evidence="4" type="ORF">DB88DRAFT_496997</name>
</gene>
<evidence type="ECO:0000313" key="4">
    <source>
        <dbReference type="EMBL" id="KAK1922061.1"/>
    </source>
</evidence>
<organism evidence="4 5">
    <name type="scientific">Papiliotrema laurentii</name>
    <name type="common">Cryptococcus laurentii</name>
    <dbReference type="NCBI Taxonomy" id="5418"/>
    <lineage>
        <taxon>Eukaryota</taxon>
        <taxon>Fungi</taxon>
        <taxon>Dikarya</taxon>
        <taxon>Basidiomycota</taxon>
        <taxon>Agaricomycotina</taxon>
        <taxon>Tremellomycetes</taxon>
        <taxon>Tremellales</taxon>
        <taxon>Rhynchogastremaceae</taxon>
        <taxon>Papiliotrema</taxon>
    </lineage>
</organism>
<dbReference type="InterPro" id="IPR036249">
    <property type="entry name" value="Thioredoxin-like_sf"/>
</dbReference>
<dbReference type="InterPro" id="IPR024253">
    <property type="entry name" value="Phosducin_thioredoxin-like_dom"/>
</dbReference>
<evidence type="ECO:0000256" key="1">
    <source>
        <dbReference type="ARBA" id="ARBA00009686"/>
    </source>
</evidence>
<keyword evidence="5" id="KW-1185">Reference proteome</keyword>
<dbReference type="AlphaFoldDB" id="A0AAD9FND4"/>
<name>A0AAD9FND4_PAPLA</name>
<dbReference type="SUPFAM" id="SSF52833">
    <property type="entry name" value="Thioredoxin-like"/>
    <property type="match status" value="1"/>
</dbReference>
<reference evidence="4" key="1">
    <citation type="submission" date="2023-02" db="EMBL/GenBank/DDBJ databases">
        <title>Identification and recombinant expression of a fungal hydrolase from Papiliotrema laurentii that hydrolyzes apple cutin and clears colloidal polyester polyurethane.</title>
        <authorList>
            <consortium name="DOE Joint Genome Institute"/>
            <person name="Roman V.A."/>
            <person name="Bojanowski C."/>
            <person name="Crable B.R."/>
            <person name="Wagner D.N."/>
            <person name="Hung C.S."/>
            <person name="Nadeau L.J."/>
            <person name="Schratz L."/>
            <person name="Haridas S."/>
            <person name="Pangilinan J."/>
            <person name="Lipzen A."/>
            <person name="Na H."/>
            <person name="Yan M."/>
            <person name="Ng V."/>
            <person name="Grigoriev I.V."/>
            <person name="Spatafora J.W."/>
            <person name="Barlow D."/>
            <person name="Biffinger J."/>
            <person name="Kelley-Loughnane N."/>
            <person name="Varaljay V.A."/>
            <person name="Crookes-Goodson W.J."/>
        </authorList>
    </citation>
    <scope>NUCLEOTIDE SEQUENCE</scope>
    <source>
        <strain evidence="4">5307AH</strain>
    </source>
</reference>
<sequence length="234" mass="26085">MSAPPSPTLSDSALLDSLDDDPRFDLAANREKRMEEIKEEVEKVKRLRETEYGRVVTYGEEKKLIERMAKEKYCVIHFFHPDFTRCRIMDKHLDELAPKYPHTLFLRASVADVPFLVNKFGVQVLPCVHVFVDGKGVDRLIGFEELGHTDQFTTSALEFRLRQTGALPSGPIVLANTLSSALTGREQGDSDTDSESDDELQARRKASSAVRAGARRGKTGIRDGLVGAGSDDDF</sequence>
<evidence type="ECO:0000259" key="3">
    <source>
        <dbReference type="Pfam" id="PF02114"/>
    </source>
</evidence>
<feature type="domain" description="Phosducin" evidence="3">
    <location>
        <begin position="9"/>
        <end position="187"/>
    </location>
</feature>
<dbReference type="EMBL" id="JAODAN010000009">
    <property type="protein sequence ID" value="KAK1922061.1"/>
    <property type="molecule type" value="Genomic_DNA"/>
</dbReference>